<dbReference type="Pfam" id="PF00930">
    <property type="entry name" value="DPPIV_N"/>
    <property type="match status" value="1"/>
</dbReference>
<keyword evidence="5" id="KW-0378">Hydrolase</keyword>
<dbReference type="GO" id="GO:0008239">
    <property type="term" value="F:dipeptidyl-peptidase activity"/>
    <property type="evidence" value="ECO:0007669"/>
    <property type="project" value="UniProtKB-EC"/>
</dbReference>
<dbReference type="InterPro" id="IPR029058">
    <property type="entry name" value="AB_hydrolase_fold"/>
</dbReference>
<evidence type="ECO:0000256" key="6">
    <source>
        <dbReference type="ARBA" id="ARBA00022825"/>
    </source>
</evidence>
<evidence type="ECO:0000256" key="4">
    <source>
        <dbReference type="ARBA" id="ARBA00014118"/>
    </source>
</evidence>
<dbReference type="KEGG" id="amus:LMH87_003158"/>
<dbReference type="SUPFAM" id="SSF53474">
    <property type="entry name" value="alpha/beta-Hydrolases"/>
    <property type="match status" value="1"/>
</dbReference>
<dbReference type="GO" id="GO:0006508">
    <property type="term" value="P:proteolysis"/>
    <property type="evidence" value="ECO:0007669"/>
    <property type="project" value="InterPro"/>
</dbReference>
<keyword evidence="5" id="KW-0645">Protease</keyword>
<dbReference type="GO" id="GO:0008236">
    <property type="term" value="F:serine-type peptidase activity"/>
    <property type="evidence" value="ECO:0007669"/>
    <property type="project" value="UniProtKB-KW"/>
</dbReference>
<evidence type="ECO:0000313" key="11">
    <source>
        <dbReference type="Proteomes" id="UP001144673"/>
    </source>
</evidence>
<organism evidence="10 11">
    <name type="scientific">Akanthomyces muscarius</name>
    <name type="common">Entomopathogenic fungus</name>
    <name type="synonym">Lecanicillium muscarium</name>
    <dbReference type="NCBI Taxonomy" id="2231603"/>
    <lineage>
        <taxon>Eukaryota</taxon>
        <taxon>Fungi</taxon>
        <taxon>Dikarya</taxon>
        <taxon>Ascomycota</taxon>
        <taxon>Pezizomycotina</taxon>
        <taxon>Sordariomycetes</taxon>
        <taxon>Hypocreomycetidae</taxon>
        <taxon>Hypocreales</taxon>
        <taxon>Cordycipitaceae</taxon>
        <taxon>Akanthomyces</taxon>
    </lineage>
</organism>
<dbReference type="Gene3D" id="2.140.10.30">
    <property type="entry name" value="Dipeptidylpeptidase IV, N-terminal domain"/>
    <property type="match status" value="1"/>
</dbReference>
<evidence type="ECO:0000259" key="8">
    <source>
        <dbReference type="Pfam" id="PF00326"/>
    </source>
</evidence>
<dbReference type="GeneID" id="80890317"/>
<dbReference type="PANTHER" id="PTHR11731">
    <property type="entry name" value="PROTEASE FAMILY S9B,C DIPEPTIDYL-PEPTIDASE IV-RELATED"/>
    <property type="match status" value="1"/>
</dbReference>
<dbReference type="Proteomes" id="UP001144673">
    <property type="component" value="Chromosome 2"/>
</dbReference>
<feature type="domain" description="Peptidase S9 prolyl oligopeptidase catalytic" evidence="8">
    <location>
        <begin position="419"/>
        <end position="515"/>
    </location>
</feature>
<evidence type="ECO:0000313" key="10">
    <source>
        <dbReference type="EMBL" id="KAJ4144268.1"/>
    </source>
</evidence>
<sequence length="520" mass="59952">MENGETYRLLYAALKEHDSDVVAIDDDLLHDRNDARKPKNETDYPRVFVRDTSVWVSDEQGKEEKMVSDGSGTSPFDKDRIYISPDEQYAVVWQYIPEQEHLMYLVESSPVDQLQPKMKAIQYLKPGDRVRIYRPRLFNLTERKEVSTDDTLFQNPWDLVDIGWNRSGSEYRFRFNERGHQCLRVIGVGVDGHVRALVEESSSTFIDYSSKLYSHLTEDEDEMIWASERDGWNHLYLYDLVKGCLKSQITKGKWLVKSVERVDEKSRQIWFKCYGIVEGQDPYYAQLARINFDGSGLTVLTDGDGTHSWKWSPDNRYLIDSWSRVDCPPRTVLRTGDTGTKIMVLEESQLDRLIDKNWNAVERFSTTGRDEATMIYGIIIRPASFDTGKKYPILEELYAGPHSYYTPKGFSGLSGLRRWADLGYIVVRLDGMGTNWRSKAFHDVCYKNLQDAGLPDRIKWIKEAAATRPWMDIDRIGVHGRSAGGQSVGAALIHHGDFYKTGAADCGCHDNRKDKIWWNE</sequence>
<keyword evidence="11" id="KW-1185">Reference proteome</keyword>
<dbReference type="RefSeq" id="XP_056047938.1">
    <property type="nucleotide sequence ID" value="XM_056202749.1"/>
</dbReference>
<dbReference type="InterPro" id="IPR001375">
    <property type="entry name" value="Peptidase_S9_cat"/>
</dbReference>
<dbReference type="InterPro" id="IPR002469">
    <property type="entry name" value="Peptidase_S9B_N"/>
</dbReference>
<evidence type="ECO:0000256" key="7">
    <source>
        <dbReference type="ARBA" id="ARBA00023180"/>
    </source>
</evidence>
<proteinExistence type="inferred from homology"/>
<gene>
    <name evidence="10" type="ORF">LMH87_003158</name>
</gene>
<keyword evidence="6" id="KW-0720">Serine protease</keyword>
<dbReference type="Gene3D" id="3.40.50.1820">
    <property type="entry name" value="alpha/beta hydrolase"/>
    <property type="match status" value="1"/>
</dbReference>
<evidence type="ECO:0000256" key="5">
    <source>
        <dbReference type="ARBA" id="ARBA00022438"/>
    </source>
</evidence>
<reference evidence="10" key="1">
    <citation type="journal article" date="2023" name="Access Microbiol">
        <title>De-novo genome assembly for Akanthomyces muscarius, a biocontrol agent of insect agricultural pests.</title>
        <authorList>
            <person name="Erdos Z."/>
            <person name="Studholme D.J."/>
            <person name="Raymond B."/>
            <person name="Sharma M."/>
        </authorList>
    </citation>
    <scope>NUCLEOTIDE SEQUENCE</scope>
    <source>
        <strain evidence="10">Ve6</strain>
    </source>
</reference>
<dbReference type="InterPro" id="IPR050278">
    <property type="entry name" value="Serine_Prot_S9B/DPPIV"/>
</dbReference>
<dbReference type="SUPFAM" id="SSF82171">
    <property type="entry name" value="DPP6 N-terminal domain-like"/>
    <property type="match status" value="1"/>
</dbReference>
<name>A0A9W8UGB3_AKAMU</name>
<dbReference type="PANTHER" id="PTHR11731:SF118">
    <property type="entry name" value="BLR1971 PROTEIN"/>
    <property type="match status" value="1"/>
</dbReference>
<comment type="caution">
    <text evidence="10">The sequence shown here is derived from an EMBL/GenBank/DDBJ whole genome shotgun (WGS) entry which is preliminary data.</text>
</comment>
<feature type="domain" description="Dipeptidylpeptidase IV N-terminal" evidence="9">
    <location>
        <begin position="48"/>
        <end position="329"/>
    </location>
</feature>
<dbReference type="EMBL" id="JAJHUN010000011">
    <property type="protein sequence ID" value="KAJ4144268.1"/>
    <property type="molecule type" value="Genomic_DNA"/>
</dbReference>
<keyword evidence="5" id="KW-0031">Aminopeptidase</keyword>
<evidence type="ECO:0000256" key="3">
    <source>
        <dbReference type="ARBA" id="ARBA00012062"/>
    </source>
</evidence>
<dbReference type="EC" id="3.4.14.5" evidence="3"/>
<evidence type="ECO:0000256" key="2">
    <source>
        <dbReference type="ARBA" id="ARBA00006150"/>
    </source>
</evidence>
<comment type="similarity">
    <text evidence="2">Belongs to the peptidase S9B family.</text>
</comment>
<evidence type="ECO:0000259" key="9">
    <source>
        <dbReference type="Pfam" id="PF00930"/>
    </source>
</evidence>
<dbReference type="Pfam" id="PF00326">
    <property type="entry name" value="Peptidase_S9"/>
    <property type="match status" value="1"/>
</dbReference>
<comment type="catalytic activity">
    <reaction evidence="1">
        <text>Release of an N-terminal dipeptide, Xaa-Yaa-|-Zaa-, from a polypeptide, preferentially when Yaa is Pro, provided Zaa is neither Pro nor hydroxyproline.</text>
        <dbReference type="EC" id="3.4.14.5"/>
    </reaction>
</comment>
<accession>A0A9W8UGB3</accession>
<evidence type="ECO:0000256" key="1">
    <source>
        <dbReference type="ARBA" id="ARBA00001257"/>
    </source>
</evidence>
<protein>
    <recommendedName>
        <fullName evidence="4">Probable dipeptidyl-aminopeptidase B</fullName>
        <ecNumber evidence="3">3.4.14.5</ecNumber>
    </recommendedName>
</protein>
<keyword evidence="7" id="KW-0325">Glycoprotein</keyword>
<dbReference type="AlphaFoldDB" id="A0A9W8UGB3"/>
<dbReference type="GO" id="GO:0004177">
    <property type="term" value="F:aminopeptidase activity"/>
    <property type="evidence" value="ECO:0007669"/>
    <property type="project" value="UniProtKB-KW"/>
</dbReference>